<dbReference type="AlphaFoldDB" id="A0A9N9PJE3"/>
<evidence type="ECO:0000259" key="3">
    <source>
        <dbReference type="Pfam" id="PF07993"/>
    </source>
</evidence>
<keyword evidence="5" id="KW-1185">Reference proteome</keyword>
<comment type="caution">
    <text evidence="4">The sequence shown here is derived from an EMBL/GenBank/DDBJ whole genome shotgun (WGS) entry which is preliminary data.</text>
</comment>
<reference evidence="4" key="1">
    <citation type="submission" date="2021-06" db="EMBL/GenBank/DDBJ databases">
        <authorList>
            <person name="Kallberg Y."/>
            <person name="Tangrot J."/>
            <person name="Rosling A."/>
        </authorList>
    </citation>
    <scope>NUCLEOTIDE SEQUENCE</scope>
    <source>
        <strain evidence="4">MA453B</strain>
    </source>
</reference>
<keyword evidence="2" id="KW-0597">Phosphoprotein</keyword>
<feature type="non-terminal residue" evidence="4">
    <location>
        <position position="1"/>
    </location>
</feature>
<proteinExistence type="predicted"/>
<feature type="domain" description="Thioester reductase (TE)" evidence="3">
    <location>
        <begin position="3"/>
        <end position="60"/>
    </location>
</feature>
<evidence type="ECO:0000256" key="2">
    <source>
        <dbReference type="ARBA" id="ARBA00022553"/>
    </source>
</evidence>
<evidence type="ECO:0000256" key="1">
    <source>
        <dbReference type="ARBA" id="ARBA00022450"/>
    </source>
</evidence>
<gene>
    <name evidence="4" type="ORF">DERYTH_LOCUS28017</name>
</gene>
<dbReference type="Pfam" id="PF07993">
    <property type="entry name" value="NAD_binding_4"/>
    <property type="match status" value="1"/>
</dbReference>
<accession>A0A9N9PJE3</accession>
<dbReference type="InterPro" id="IPR013120">
    <property type="entry name" value="FAR_NAD-bd"/>
</dbReference>
<dbReference type="InterPro" id="IPR051414">
    <property type="entry name" value="Adenylate-forming_Reductase"/>
</dbReference>
<keyword evidence="1" id="KW-0596">Phosphopantetheine</keyword>
<sequence length="155" mass="17549">GFKLDIHRVGQICGDSVNGVWNTQEHIPLMIKGAQFMKVMPNSYSSNVDWIPVDFASQSIVDISLNAPLNDVKQVRVNHILNPKRITWNGFLNSLQQSGINFKIISNKEWLDILLKTPEYQDVSKNPIAALSGFFERSINESLGNQQPNHIFETQ</sequence>
<dbReference type="OrthoDB" id="429813at2759"/>
<dbReference type="Proteomes" id="UP000789405">
    <property type="component" value="Unassembled WGS sequence"/>
</dbReference>
<name>A0A9N9PJE3_9GLOM</name>
<evidence type="ECO:0000313" key="4">
    <source>
        <dbReference type="EMBL" id="CAG8826030.1"/>
    </source>
</evidence>
<dbReference type="PANTHER" id="PTHR43439:SF2">
    <property type="entry name" value="ENZYME, PUTATIVE (JCVI)-RELATED"/>
    <property type="match status" value="1"/>
</dbReference>
<protein>
    <submittedName>
        <fullName evidence="4">18183_t:CDS:1</fullName>
    </submittedName>
</protein>
<organism evidence="4 5">
    <name type="scientific">Dentiscutata erythropus</name>
    <dbReference type="NCBI Taxonomy" id="1348616"/>
    <lineage>
        <taxon>Eukaryota</taxon>
        <taxon>Fungi</taxon>
        <taxon>Fungi incertae sedis</taxon>
        <taxon>Mucoromycota</taxon>
        <taxon>Glomeromycotina</taxon>
        <taxon>Glomeromycetes</taxon>
        <taxon>Diversisporales</taxon>
        <taxon>Gigasporaceae</taxon>
        <taxon>Dentiscutata</taxon>
    </lineage>
</organism>
<evidence type="ECO:0000313" key="5">
    <source>
        <dbReference type="Proteomes" id="UP000789405"/>
    </source>
</evidence>
<dbReference type="PANTHER" id="PTHR43439">
    <property type="entry name" value="PHENYLACETATE-COENZYME A LIGASE"/>
    <property type="match status" value="1"/>
</dbReference>
<feature type="non-terminal residue" evidence="4">
    <location>
        <position position="155"/>
    </location>
</feature>
<dbReference type="EMBL" id="CAJVPY010067456">
    <property type="protein sequence ID" value="CAG8826030.1"/>
    <property type="molecule type" value="Genomic_DNA"/>
</dbReference>
<dbReference type="Gene3D" id="3.40.50.720">
    <property type="entry name" value="NAD(P)-binding Rossmann-like Domain"/>
    <property type="match status" value="1"/>
</dbReference>